<comment type="caution">
    <text evidence="2">The sequence shown here is derived from an EMBL/GenBank/DDBJ whole genome shotgun (WGS) entry which is preliminary data.</text>
</comment>
<protein>
    <submittedName>
        <fullName evidence="2">Uncharacterized protein</fullName>
    </submittedName>
</protein>
<evidence type="ECO:0000313" key="3">
    <source>
        <dbReference type="Proteomes" id="UP000054776"/>
    </source>
</evidence>
<dbReference type="AlphaFoldDB" id="A0A0V1ASH8"/>
<dbReference type="OrthoDB" id="10378457at2759"/>
<sequence>LFDLLIVRLLVIGDVVLILLNLMIWHSNCWDKRSRTVVVPHVNGLAQSIAVDFVGHLNRLSGKFATQPTTVTDSSIVEYCCPVTDLSMWSVLENIAVRLDGIREKKEVRNLLLLTIKLHQLLAFSSSGTVLVDALVESVSLKIEADPRQPK</sequence>
<dbReference type="EMBL" id="JYDH01000236">
    <property type="protein sequence ID" value="KRY27762.1"/>
    <property type="molecule type" value="Genomic_DNA"/>
</dbReference>
<keyword evidence="1" id="KW-0812">Transmembrane</keyword>
<dbReference type="InParanoid" id="A0A0V1ASH8"/>
<feature type="non-terminal residue" evidence="2">
    <location>
        <position position="1"/>
    </location>
</feature>
<dbReference type="Proteomes" id="UP000054776">
    <property type="component" value="Unassembled WGS sequence"/>
</dbReference>
<keyword evidence="1" id="KW-0472">Membrane</keyword>
<accession>A0A0V1ASH8</accession>
<keyword evidence="3" id="KW-1185">Reference proteome</keyword>
<evidence type="ECO:0000256" key="1">
    <source>
        <dbReference type="SAM" id="Phobius"/>
    </source>
</evidence>
<name>A0A0V1ASH8_TRISP</name>
<feature type="transmembrane region" description="Helical" evidence="1">
    <location>
        <begin position="6"/>
        <end position="25"/>
    </location>
</feature>
<organism evidence="2 3">
    <name type="scientific">Trichinella spiralis</name>
    <name type="common">Trichina worm</name>
    <dbReference type="NCBI Taxonomy" id="6334"/>
    <lineage>
        <taxon>Eukaryota</taxon>
        <taxon>Metazoa</taxon>
        <taxon>Ecdysozoa</taxon>
        <taxon>Nematoda</taxon>
        <taxon>Enoplea</taxon>
        <taxon>Dorylaimia</taxon>
        <taxon>Trichinellida</taxon>
        <taxon>Trichinellidae</taxon>
        <taxon>Trichinella</taxon>
    </lineage>
</organism>
<reference evidence="2 3" key="1">
    <citation type="submission" date="2015-01" db="EMBL/GenBank/DDBJ databases">
        <title>Evolution of Trichinella species and genotypes.</title>
        <authorList>
            <person name="Korhonen P.K."/>
            <person name="Edoardo P."/>
            <person name="Giuseppe L.R."/>
            <person name="Gasser R.B."/>
        </authorList>
    </citation>
    <scope>NUCLEOTIDE SEQUENCE [LARGE SCALE GENOMIC DNA]</scope>
    <source>
        <strain evidence="2">ISS3</strain>
    </source>
</reference>
<keyword evidence="1" id="KW-1133">Transmembrane helix</keyword>
<proteinExistence type="predicted"/>
<evidence type="ECO:0000313" key="2">
    <source>
        <dbReference type="EMBL" id="KRY27762.1"/>
    </source>
</evidence>
<gene>
    <name evidence="2" type="ORF">T01_7838</name>
</gene>